<evidence type="ECO:0000256" key="4">
    <source>
        <dbReference type="ARBA" id="ARBA00022989"/>
    </source>
</evidence>
<evidence type="ECO:0000256" key="6">
    <source>
        <dbReference type="SAM" id="Phobius"/>
    </source>
</evidence>
<feature type="transmembrane region" description="Helical" evidence="6">
    <location>
        <begin position="57"/>
        <end position="80"/>
    </location>
</feature>
<reference evidence="9" key="1">
    <citation type="journal article" date="2019" name="Int. J. Syst. Evol. Microbiol.">
        <title>The Global Catalogue of Microorganisms (GCM) 10K type strain sequencing project: providing services to taxonomists for standard genome sequencing and annotation.</title>
        <authorList>
            <consortium name="The Broad Institute Genomics Platform"/>
            <consortium name="The Broad Institute Genome Sequencing Center for Infectious Disease"/>
            <person name="Wu L."/>
            <person name="Ma J."/>
        </authorList>
    </citation>
    <scope>NUCLEOTIDE SEQUENCE [LARGE SCALE GENOMIC DNA]</scope>
    <source>
        <strain evidence="9">JCM 18126</strain>
    </source>
</reference>
<proteinExistence type="inferred from homology"/>
<keyword evidence="4 6" id="KW-1133">Transmembrane helix</keyword>
<dbReference type="InterPro" id="IPR051401">
    <property type="entry name" value="GtrA_CellWall_Glycosyl"/>
</dbReference>
<evidence type="ECO:0000256" key="3">
    <source>
        <dbReference type="ARBA" id="ARBA00022692"/>
    </source>
</evidence>
<evidence type="ECO:0000259" key="7">
    <source>
        <dbReference type="Pfam" id="PF04138"/>
    </source>
</evidence>
<evidence type="ECO:0000256" key="5">
    <source>
        <dbReference type="ARBA" id="ARBA00023136"/>
    </source>
</evidence>
<protein>
    <recommendedName>
        <fullName evidence="7">GtrA/DPMS transmembrane domain-containing protein</fullName>
    </recommendedName>
</protein>
<dbReference type="Pfam" id="PF04138">
    <property type="entry name" value="GtrA_DPMS_TM"/>
    <property type="match status" value="1"/>
</dbReference>
<organism evidence="8 9">
    <name type="scientific">Kineococcus glutinatus</name>
    <dbReference type="NCBI Taxonomy" id="1070872"/>
    <lineage>
        <taxon>Bacteria</taxon>
        <taxon>Bacillati</taxon>
        <taxon>Actinomycetota</taxon>
        <taxon>Actinomycetes</taxon>
        <taxon>Kineosporiales</taxon>
        <taxon>Kineosporiaceae</taxon>
        <taxon>Kineococcus</taxon>
    </lineage>
</organism>
<dbReference type="PANTHER" id="PTHR38459:SF1">
    <property type="entry name" value="PROPHAGE BACTOPRENOL-LINKED GLUCOSE TRANSLOCASE HOMOLOG"/>
    <property type="match status" value="1"/>
</dbReference>
<evidence type="ECO:0000313" key="8">
    <source>
        <dbReference type="EMBL" id="GAA4991820.1"/>
    </source>
</evidence>
<keyword evidence="3 6" id="KW-0812">Transmembrane</keyword>
<dbReference type="RefSeq" id="WP_345713547.1">
    <property type="nucleotide sequence ID" value="NZ_BAABIL010000537.1"/>
</dbReference>
<comment type="caution">
    <text evidence="8">The sequence shown here is derived from an EMBL/GenBank/DDBJ whole genome shotgun (WGS) entry which is preliminary data.</text>
</comment>
<keyword evidence="9" id="KW-1185">Reference proteome</keyword>
<feature type="transmembrane region" description="Helical" evidence="6">
    <location>
        <begin position="27"/>
        <end position="51"/>
    </location>
</feature>
<dbReference type="PANTHER" id="PTHR38459">
    <property type="entry name" value="PROPHAGE BACTOPRENOL-LINKED GLUCOSE TRANSLOCASE HOMOLOG"/>
    <property type="match status" value="1"/>
</dbReference>
<evidence type="ECO:0000256" key="1">
    <source>
        <dbReference type="ARBA" id="ARBA00004141"/>
    </source>
</evidence>
<keyword evidence="5 6" id="KW-0472">Membrane</keyword>
<feature type="transmembrane region" description="Helical" evidence="6">
    <location>
        <begin position="92"/>
        <end position="114"/>
    </location>
</feature>
<evidence type="ECO:0000313" key="9">
    <source>
        <dbReference type="Proteomes" id="UP001501195"/>
    </source>
</evidence>
<feature type="domain" description="GtrA/DPMS transmembrane" evidence="7">
    <location>
        <begin position="29"/>
        <end position="150"/>
    </location>
</feature>
<comment type="similarity">
    <text evidence="2">Belongs to the GtrA family.</text>
</comment>
<comment type="subcellular location">
    <subcellularLocation>
        <location evidence="1">Membrane</location>
        <topology evidence="1">Multi-pass membrane protein</topology>
    </subcellularLocation>
</comment>
<dbReference type="InterPro" id="IPR007267">
    <property type="entry name" value="GtrA_DPMS_TM"/>
</dbReference>
<evidence type="ECO:0000256" key="2">
    <source>
        <dbReference type="ARBA" id="ARBA00009399"/>
    </source>
</evidence>
<feature type="transmembrane region" description="Helical" evidence="6">
    <location>
        <begin position="126"/>
        <end position="144"/>
    </location>
</feature>
<accession>A0ABP9I8N5</accession>
<sequence>MTPEPAPGPAPAGVLRRLGQHHRYGEVFRFLLTGGLAYAADVVIFNVLILFTDTDHIVARVISSIVAIGIAFLGSRYYTWAHRRSEHPGREYAMFVVLSAVAAGIQVGCLWLSHDLMGLTSPLADNISSNVIGMALAMVFRFLTFRSLVFPDRS</sequence>
<name>A0ABP9I8N5_9ACTN</name>
<dbReference type="EMBL" id="BAABIL010000537">
    <property type="protein sequence ID" value="GAA4991820.1"/>
    <property type="molecule type" value="Genomic_DNA"/>
</dbReference>
<dbReference type="Proteomes" id="UP001501195">
    <property type="component" value="Unassembled WGS sequence"/>
</dbReference>
<gene>
    <name evidence="8" type="ORF">GCM10023225_30290</name>
</gene>